<evidence type="ECO:0000256" key="6">
    <source>
        <dbReference type="SAM" id="SignalP"/>
    </source>
</evidence>
<proteinExistence type="predicted"/>
<dbReference type="STRING" id="1852522.SAMN06295960_3265"/>
<gene>
    <name evidence="7" type="ORF">SAMN06295960_3265</name>
</gene>
<dbReference type="AlphaFoldDB" id="A0A1X7LCN8"/>
<evidence type="ECO:0000256" key="5">
    <source>
        <dbReference type="ARBA" id="ARBA00023288"/>
    </source>
</evidence>
<evidence type="ECO:0000256" key="3">
    <source>
        <dbReference type="ARBA" id="ARBA00023136"/>
    </source>
</evidence>
<name>A0A1X7LCN8_9BACL</name>
<dbReference type="Proteomes" id="UP000193834">
    <property type="component" value="Unassembled WGS sequence"/>
</dbReference>
<evidence type="ECO:0000256" key="1">
    <source>
        <dbReference type="ARBA" id="ARBA00022475"/>
    </source>
</evidence>
<keyword evidence="2 6" id="KW-0732">Signal</keyword>
<keyword evidence="1" id="KW-1003">Cell membrane</keyword>
<sequence length="444" mass="50460">MFRMKARMSLSAMLLACWSCFLVSCSTINDRQEAITLRVMAVDDYQFNVLYKQPFEAVHPTIKLEPVILDTRYGVTYEEFKRVVETEKPDVLTLTPRTLQQMVEERQLLNLDPLIQRDGYRLDELHPPAVQYLRAKGQGSLFGLSSYANTAALFYNKDLFDLYDMPLPQDGMSWETVLQLAQRFTELEDASDIRGLQLGGYLYGKGLFIMQMAKDMQIRYLDPSGKKVMINTAIWRELLRTAEKAFRSGAVTVQPSPDPDSFIAGKAAMTLGTPATALRLGNLDQKQARQQGKQNFEWKLVTAPAVQGGFYKGSWSIDSILSIASSSEYPEEAWSFIQFMNSKERIRSSGSLWSEQMQAIGGRSLEPFYKYPPKVDVHEDNIPRGFNVQFYMIVNEHFEQVLERKTSIEEALAAIQKEGQRKLDQIWQGLGDTEDAKTGAEEAP</sequence>
<keyword evidence="5" id="KW-0449">Lipoprotein</keyword>
<evidence type="ECO:0000313" key="8">
    <source>
        <dbReference type="Proteomes" id="UP000193834"/>
    </source>
</evidence>
<organism evidence="7 8">
    <name type="scientific">Paenibacillus aquistagni</name>
    <dbReference type="NCBI Taxonomy" id="1852522"/>
    <lineage>
        <taxon>Bacteria</taxon>
        <taxon>Bacillati</taxon>
        <taxon>Bacillota</taxon>
        <taxon>Bacilli</taxon>
        <taxon>Bacillales</taxon>
        <taxon>Paenibacillaceae</taxon>
        <taxon>Paenibacillus</taxon>
    </lineage>
</organism>
<dbReference type="EMBL" id="FXAZ01000004">
    <property type="protein sequence ID" value="SMG51460.1"/>
    <property type="molecule type" value="Genomic_DNA"/>
</dbReference>
<keyword evidence="8" id="KW-1185">Reference proteome</keyword>
<dbReference type="PANTHER" id="PTHR43649:SF33">
    <property type="entry name" value="POLYGALACTURONAN_RHAMNOGALACTURONAN-BINDING PROTEIN YTCQ"/>
    <property type="match status" value="1"/>
</dbReference>
<protein>
    <submittedName>
        <fullName evidence="7">ABC-type glycerol-3-phosphate transport system, substrate-binding protein</fullName>
    </submittedName>
</protein>
<dbReference type="RefSeq" id="WP_170936613.1">
    <property type="nucleotide sequence ID" value="NZ_FXAZ01000004.1"/>
</dbReference>
<reference evidence="7 8" key="1">
    <citation type="submission" date="2017-04" db="EMBL/GenBank/DDBJ databases">
        <authorList>
            <person name="Afonso C.L."/>
            <person name="Miller P.J."/>
            <person name="Scott M.A."/>
            <person name="Spackman E."/>
            <person name="Goraichik I."/>
            <person name="Dimitrov K.M."/>
            <person name="Suarez D.L."/>
            <person name="Swayne D.E."/>
        </authorList>
    </citation>
    <scope>NUCLEOTIDE SEQUENCE [LARGE SCALE GENOMIC DNA]</scope>
    <source>
        <strain evidence="7 8">11</strain>
    </source>
</reference>
<dbReference type="Gene3D" id="3.40.190.10">
    <property type="entry name" value="Periplasmic binding protein-like II"/>
    <property type="match status" value="1"/>
</dbReference>
<keyword evidence="4" id="KW-0564">Palmitate</keyword>
<dbReference type="InterPro" id="IPR050490">
    <property type="entry name" value="Bact_solute-bd_prot1"/>
</dbReference>
<dbReference type="SUPFAM" id="SSF53850">
    <property type="entry name" value="Periplasmic binding protein-like II"/>
    <property type="match status" value="1"/>
</dbReference>
<dbReference type="PROSITE" id="PS51257">
    <property type="entry name" value="PROKAR_LIPOPROTEIN"/>
    <property type="match status" value="1"/>
</dbReference>
<keyword evidence="3" id="KW-0472">Membrane</keyword>
<dbReference type="PANTHER" id="PTHR43649">
    <property type="entry name" value="ARABINOSE-BINDING PROTEIN-RELATED"/>
    <property type="match status" value="1"/>
</dbReference>
<dbReference type="InterPro" id="IPR006059">
    <property type="entry name" value="SBP"/>
</dbReference>
<feature type="chain" id="PRO_5039187097" evidence="6">
    <location>
        <begin position="25"/>
        <end position="444"/>
    </location>
</feature>
<evidence type="ECO:0000256" key="2">
    <source>
        <dbReference type="ARBA" id="ARBA00022729"/>
    </source>
</evidence>
<evidence type="ECO:0000256" key="4">
    <source>
        <dbReference type="ARBA" id="ARBA00023139"/>
    </source>
</evidence>
<evidence type="ECO:0000313" key="7">
    <source>
        <dbReference type="EMBL" id="SMG51460.1"/>
    </source>
</evidence>
<dbReference type="Pfam" id="PF01547">
    <property type="entry name" value="SBP_bac_1"/>
    <property type="match status" value="1"/>
</dbReference>
<feature type="signal peptide" evidence="6">
    <location>
        <begin position="1"/>
        <end position="24"/>
    </location>
</feature>
<accession>A0A1X7LCN8</accession>